<dbReference type="PANTHER" id="PTHR24058:SF22">
    <property type="entry name" value="DUAL SPECIFICITY TYROSINE-PHOSPHORYLATION-REGULATED KINASE 4"/>
    <property type="match status" value="1"/>
</dbReference>
<feature type="region of interest" description="Disordered" evidence="12">
    <location>
        <begin position="1679"/>
        <end position="1807"/>
    </location>
</feature>
<dbReference type="InterPro" id="IPR011009">
    <property type="entry name" value="Kinase-like_dom_sf"/>
</dbReference>
<dbReference type="Pfam" id="PF00069">
    <property type="entry name" value="Pkinase"/>
    <property type="match status" value="1"/>
</dbReference>
<feature type="compositionally biased region" description="Polar residues" evidence="12">
    <location>
        <begin position="313"/>
        <end position="324"/>
    </location>
</feature>
<feature type="compositionally biased region" description="Low complexity" evidence="12">
    <location>
        <begin position="1035"/>
        <end position="1056"/>
    </location>
</feature>
<feature type="compositionally biased region" description="Polar residues" evidence="12">
    <location>
        <begin position="648"/>
        <end position="657"/>
    </location>
</feature>
<feature type="region of interest" description="Disordered" evidence="12">
    <location>
        <begin position="1346"/>
        <end position="1365"/>
    </location>
</feature>
<evidence type="ECO:0000256" key="2">
    <source>
        <dbReference type="ARBA" id="ARBA00013203"/>
    </source>
</evidence>
<name>A0A0D2Q6K6_HYPSF</name>
<dbReference type="OMA" id="PVHSDAM"/>
<feature type="compositionally biased region" description="Polar residues" evidence="12">
    <location>
        <begin position="858"/>
        <end position="904"/>
    </location>
</feature>
<evidence type="ECO:0000313" key="15">
    <source>
        <dbReference type="Proteomes" id="UP000054270"/>
    </source>
</evidence>
<evidence type="ECO:0000256" key="12">
    <source>
        <dbReference type="SAM" id="MobiDB-lite"/>
    </source>
</evidence>
<dbReference type="GO" id="GO:0004712">
    <property type="term" value="F:protein serine/threonine/tyrosine kinase activity"/>
    <property type="evidence" value="ECO:0007669"/>
    <property type="project" value="UniProtKB-EC"/>
</dbReference>
<dbReference type="InterPro" id="IPR050494">
    <property type="entry name" value="Ser_Thr_dual-spec_kinase"/>
</dbReference>
<evidence type="ECO:0000256" key="3">
    <source>
        <dbReference type="ARBA" id="ARBA00022527"/>
    </source>
</evidence>
<feature type="compositionally biased region" description="Low complexity" evidence="12">
    <location>
        <begin position="1284"/>
        <end position="1298"/>
    </location>
</feature>
<comment type="similarity">
    <text evidence="1">Belongs to the protein kinase superfamily. CMGC Ser/Thr protein kinase family. MNB/DYRK subfamily.</text>
</comment>
<keyword evidence="4" id="KW-0808">Transferase</keyword>
<feature type="compositionally biased region" description="Polar residues" evidence="12">
    <location>
        <begin position="1150"/>
        <end position="1163"/>
    </location>
</feature>
<feature type="compositionally biased region" description="Acidic residues" evidence="12">
    <location>
        <begin position="96"/>
        <end position="105"/>
    </location>
</feature>
<dbReference type="Gene3D" id="1.10.510.10">
    <property type="entry name" value="Transferase(Phosphotransferase) domain 1"/>
    <property type="match status" value="2"/>
</dbReference>
<feature type="compositionally biased region" description="Low complexity" evidence="12">
    <location>
        <begin position="1730"/>
        <end position="1740"/>
    </location>
</feature>
<comment type="catalytic activity">
    <reaction evidence="8">
        <text>L-seryl-[protein] + ATP = O-phospho-L-seryl-[protein] + ADP + H(+)</text>
        <dbReference type="Rhea" id="RHEA:17989"/>
        <dbReference type="Rhea" id="RHEA-COMP:9863"/>
        <dbReference type="Rhea" id="RHEA-COMP:11604"/>
        <dbReference type="ChEBI" id="CHEBI:15378"/>
        <dbReference type="ChEBI" id="CHEBI:29999"/>
        <dbReference type="ChEBI" id="CHEBI:30616"/>
        <dbReference type="ChEBI" id="CHEBI:83421"/>
        <dbReference type="ChEBI" id="CHEBI:456216"/>
        <dbReference type="EC" id="2.7.12.1"/>
    </reaction>
</comment>
<evidence type="ECO:0000256" key="1">
    <source>
        <dbReference type="ARBA" id="ARBA00008867"/>
    </source>
</evidence>
<feature type="compositionally biased region" description="Polar residues" evidence="12">
    <location>
        <begin position="1"/>
        <end position="27"/>
    </location>
</feature>
<dbReference type="Gene3D" id="3.30.200.20">
    <property type="entry name" value="Phosphorylase Kinase, domain 1"/>
    <property type="match status" value="1"/>
</dbReference>
<feature type="compositionally biased region" description="Low complexity" evidence="12">
    <location>
        <begin position="1198"/>
        <end position="1210"/>
    </location>
</feature>
<feature type="domain" description="Protein kinase" evidence="13">
    <location>
        <begin position="1423"/>
        <end position="1685"/>
    </location>
</feature>
<protein>
    <recommendedName>
        <fullName evidence="2">dual-specificity kinase</fullName>
        <ecNumber evidence="2">2.7.12.1</ecNumber>
    </recommendedName>
</protein>
<keyword evidence="6" id="KW-0418">Kinase</keyword>
<dbReference type="PROSITE" id="PS00108">
    <property type="entry name" value="PROTEIN_KINASE_ST"/>
    <property type="match status" value="1"/>
</dbReference>
<dbReference type="EC" id="2.7.12.1" evidence="2"/>
<keyword evidence="3" id="KW-0723">Serine/threonine-protein kinase</keyword>
<evidence type="ECO:0000256" key="9">
    <source>
        <dbReference type="ARBA" id="ARBA00049308"/>
    </source>
</evidence>
<dbReference type="GO" id="GO:0004674">
    <property type="term" value="F:protein serine/threonine kinase activity"/>
    <property type="evidence" value="ECO:0007669"/>
    <property type="project" value="UniProtKB-KW"/>
</dbReference>
<evidence type="ECO:0000313" key="14">
    <source>
        <dbReference type="EMBL" id="KJA27320.1"/>
    </source>
</evidence>
<dbReference type="Proteomes" id="UP000054270">
    <property type="component" value="Unassembled WGS sequence"/>
</dbReference>
<comment type="catalytic activity">
    <reaction evidence="10">
        <text>L-tyrosyl-[protein] + ATP = O-phospho-L-tyrosyl-[protein] + ADP + H(+)</text>
        <dbReference type="Rhea" id="RHEA:10596"/>
        <dbReference type="Rhea" id="RHEA-COMP:10136"/>
        <dbReference type="Rhea" id="RHEA-COMP:20101"/>
        <dbReference type="ChEBI" id="CHEBI:15378"/>
        <dbReference type="ChEBI" id="CHEBI:30616"/>
        <dbReference type="ChEBI" id="CHEBI:46858"/>
        <dbReference type="ChEBI" id="CHEBI:61978"/>
        <dbReference type="ChEBI" id="CHEBI:456216"/>
        <dbReference type="EC" id="2.7.12.1"/>
    </reaction>
</comment>
<accession>A0A0D2Q6K6</accession>
<proteinExistence type="inferred from homology"/>
<dbReference type="OrthoDB" id="9332038at2759"/>
<feature type="compositionally biased region" description="Low complexity" evidence="12">
    <location>
        <begin position="1226"/>
        <end position="1239"/>
    </location>
</feature>
<feature type="compositionally biased region" description="Polar residues" evidence="12">
    <location>
        <begin position="349"/>
        <end position="383"/>
    </location>
</feature>
<feature type="compositionally biased region" description="Low complexity" evidence="12">
    <location>
        <begin position="768"/>
        <end position="784"/>
    </location>
</feature>
<feature type="compositionally biased region" description="Low complexity" evidence="12">
    <location>
        <begin position="1076"/>
        <end position="1088"/>
    </location>
</feature>
<evidence type="ECO:0000256" key="10">
    <source>
        <dbReference type="ARBA" id="ARBA00051680"/>
    </source>
</evidence>
<feature type="compositionally biased region" description="Polar residues" evidence="12">
    <location>
        <begin position="1182"/>
        <end position="1197"/>
    </location>
</feature>
<evidence type="ECO:0000256" key="11">
    <source>
        <dbReference type="PROSITE-ProRule" id="PRU10141"/>
    </source>
</evidence>
<feature type="region of interest" description="Disordered" evidence="12">
    <location>
        <begin position="711"/>
        <end position="1253"/>
    </location>
</feature>
<dbReference type="InterPro" id="IPR008271">
    <property type="entry name" value="Ser/Thr_kinase_AS"/>
</dbReference>
<feature type="compositionally biased region" description="Low complexity" evidence="12">
    <location>
        <begin position="532"/>
        <end position="586"/>
    </location>
</feature>
<feature type="region of interest" description="Disordered" evidence="12">
    <location>
        <begin position="410"/>
        <end position="698"/>
    </location>
</feature>
<feature type="compositionally biased region" description="Polar residues" evidence="12">
    <location>
        <begin position="1057"/>
        <end position="1072"/>
    </location>
</feature>
<dbReference type="PROSITE" id="PS50011">
    <property type="entry name" value="PROTEIN_KINASE_DOM"/>
    <property type="match status" value="1"/>
</dbReference>
<feature type="compositionally biased region" description="Low complexity" evidence="12">
    <location>
        <begin position="844"/>
        <end position="857"/>
    </location>
</feature>
<feature type="compositionally biased region" description="Basic and acidic residues" evidence="12">
    <location>
        <begin position="930"/>
        <end position="977"/>
    </location>
</feature>
<dbReference type="STRING" id="945553.A0A0D2Q6K6"/>
<feature type="compositionally biased region" description="Pro residues" evidence="12">
    <location>
        <begin position="205"/>
        <end position="216"/>
    </location>
</feature>
<evidence type="ECO:0000256" key="4">
    <source>
        <dbReference type="ARBA" id="ARBA00022679"/>
    </source>
</evidence>
<dbReference type="CDD" id="cd14210">
    <property type="entry name" value="PKc_DYRK"/>
    <property type="match status" value="1"/>
</dbReference>
<feature type="compositionally biased region" description="Polar residues" evidence="12">
    <location>
        <begin position="732"/>
        <end position="742"/>
    </location>
</feature>
<feature type="compositionally biased region" description="Low complexity" evidence="12">
    <location>
        <begin position="1693"/>
        <end position="1708"/>
    </location>
</feature>
<feature type="region of interest" description="Disordered" evidence="12">
    <location>
        <begin position="1"/>
        <end position="105"/>
    </location>
</feature>
<keyword evidence="7 11" id="KW-0067">ATP-binding</keyword>
<dbReference type="SUPFAM" id="SSF56112">
    <property type="entry name" value="Protein kinase-like (PK-like)"/>
    <property type="match status" value="1"/>
</dbReference>
<sequence>MNISSADDTSTDLEQSTSRPASATSSLDPYYFGIQSESDSPMPPMPPMPAYLSTTPDPPLLVEPVTPARNPASIDRRGLVGVGELTTPRWAREDSGSDNEELLSDPEAEGYELVIPDDIQEDQPDSPWTIEAVDGELSEREEVPNMHTQPRALRARPSIADESGGEEILYPRNLGAGVSDSTKIRNDFMTSSNDETPKLSRVPERPPIPEPNPSMSPPSAFNPTRKARKRTSDEFELDQTGSLVSKQVGSVSATTKDKGKDDKNAVRKHRSLNVSVTASRDTKGKERRRESVGLTINSSIKSPGKTPERHTRQTSASSTTSNVGENHHSRRVYTTDFSHLPPSPSSSSIQQFLRNTANAPASQTQLLHRSSKDNLQSHTSPNVAHSLLRGTQEGWSALDDEATAEALRKLDGLTGKGARARASVGSFGRPSSSSRPGTPAGKSNSQWEGLSTSDSGKSKRGSGGLKESPSIKEKADYVRGGNPPLNAEIPDVAETSAVATSSDEQPNALQLDKTPRKTNPTTRLSFTPKRGSTSSTTYASTPSSRDSASMSTATSVTSMSAGSGGRQSSSKGRRNSASSDISSHSAEAGHLKDRVASIAVNGDVNDEGDVPPVPPLPKDLSTYRSPPATSSGLTFPTIPSDDREKVGTNDSQLNRTISLDVPIYTSPIISPPSSGRRESQHYSSNSTNEPVPTVLKTPSKKWSFSSALNLKLSGSPSSSSSQKPSSFPLSPRSVTFGQQLRKSTSKEQPLAVSASKGPWSPNQPEAMASAGSLTSLSSVGSVRTPAQIINPAKTPDRVAHQIRPDTGGSSASASQAHSTLAAPPPGPLSPSSSVRRNHSKRLTPSSIPFFRRSSSQSMQIPLTNGVLSSTSPTYTSMLSANQPRPKQSSPPIQELSSVSTSTPGATHKKSSMLSLGGFPSLLKSSSRRSLHSDAKDAAKELAKEAQRAKDAARESEKERHRAEKERQKKEDKDRSESRISVIMNRKRGKTLSSTDPRKPKSPVNLPPMQMSALEPVTAQRVAKLKSSSNTAPGGSASNRTSTSSSSSRLTSQTVSSMQKQSDTSLRTRNQLPTIAGSPSVGTTGTSSTQTLKDSKEPLSSLLNSVSGLPKETPTKIPRISSRTSAVPSPTNKTSGSASGSRRASGLTASTSTNASPVSFSTNEFGVMENEDGATPKVRQASVRGSPSTASTSRVPRQTSTVTPASATSSTRKTNRESMSFIGLRKSSANSAATTTTISNEPAPQQTASHHRFSVLSPSKGLKLLAPKSAARASTAGLNQSVRQTTGSPSSSRQSLSTPSPVPSAVDEEELLGDEEMLHYIRRQHAKRLAAGATQEELDEMLKFPEPVPPGTPSSPSSILKGPQVSSLSEYERKEILDYPSVYCMGADSKKKAAVLDNPTNNYGYDDERGDYLVVNHDHLAYRYEIIDTLGKGSFGQVLHCRDHCTGESVAVKIIRNKKRFHHQALVEIKILDNLRKWDSEEKHHVIKMNEHFYFRNHLCIAMELLSINLYELIKANGFVGFTTALIRRFTSQMLLSLTLMRHHRIVHCDLKPENVLLRHPAKSGLKVIDFGSSCLEHEKTELYTGFPIFPGENEQEQLSCIMEVLGVPDKEFVNRSSRRKLFFDTSGAPRAVINSKGRRRRPGTKTLTQVLRCNDEEFVDFVAKCLVWDPERRMKPQTALRHPFVAGGRRVRPSLNTPKPSSSSSTLSARGKAVTDTPKKSLISAPTPLTARSSRTATATNGVTNSPNTSFAQSVASGSSQTARSYRVSQSQSLSFNSSRTLSGYAVSSSILPRKPRLQPLQSSTTK</sequence>
<feature type="compositionally biased region" description="Basic and acidic residues" evidence="12">
    <location>
        <begin position="280"/>
        <end position="291"/>
    </location>
</feature>
<feature type="region of interest" description="Disordered" evidence="12">
    <location>
        <begin position="136"/>
        <end position="388"/>
    </location>
</feature>
<dbReference type="InterPro" id="IPR000719">
    <property type="entry name" value="Prot_kinase_dom"/>
</dbReference>
<comment type="catalytic activity">
    <reaction evidence="9">
        <text>L-threonyl-[protein] + ATP = O-phospho-L-threonyl-[protein] + ADP + H(+)</text>
        <dbReference type="Rhea" id="RHEA:46608"/>
        <dbReference type="Rhea" id="RHEA-COMP:11060"/>
        <dbReference type="Rhea" id="RHEA-COMP:11605"/>
        <dbReference type="ChEBI" id="CHEBI:15378"/>
        <dbReference type="ChEBI" id="CHEBI:30013"/>
        <dbReference type="ChEBI" id="CHEBI:30616"/>
        <dbReference type="ChEBI" id="CHEBI:61977"/>
        <dbReference type="ChEBI" id="CHEBI:456216"/>
        <dbReference type="EC" id="2.7.12.1"/>
    </reaction>
</comment>
<feature type="binding site" evidence="11">
    <location>
        <position position="1452"/>
    </location>
    <ligand>
        <name>ATP</name>
        <dbReference type="ChEBI" id="CHEBI:30616"/>
    </ligand>
</feature>
<evidence type="ECO:0000256" key="5">
    <source>
        <dbReference type="ARBA" id="ARBA00022741"/>
    </source>
</evidence>
<gene>
    <name evidence="14" type="ORF">HYPSUDRAFT_131397</name>
</gene>
<feature type="compositionally biased region" description="Low complexity" evidence="12">
    <location>
        <begin position="1769"/>
        <end position="1783"/>
    </location>
</feature>
<dbReference type="InterPro" id="IPR042521">
    <property type="entry name" value="DYRK"/>
</dbReference>
<keyword evidence="5 11" id="KW-0547">Nucleotide-binding</keyword>
<evidence type="ECO:0000259" key="13">
    <source>
        <dbReference type="PROSITE" id="PS50011"/>
    </source>
</evidence>
<feature type="compositionally biased region" description="Basic and acidic residues" evidence="12">
    <location>
        <begin position="195"/>
        <end position="204"/>
    </location>
</feature>
<feature type="compositionally biased region" description="Polar residues" evidence="12">
    <location>
        <begin position="1741"/>
        <end position="1768"/>
    </location>
</feature>
<feature type="compositionally biased region" description="Low complexity" evidence="12">
    <location>
        <begin position="662"/>
        <end position="674"/>
    </location>
</feature>
<feature type="compositionally biased region" description="Polar residues" evidence="12">
    <location>
        <begin position="1120"/>
        <end position="1132"/>
    </location>
</feature>
<dbReference type="PANTHER" id="PTHR24058">
    <property type="entry name" value="DUAL SPECIFICITY PROTEIN KINASE"/>
    <property type="match status" value="1"/>
</dbReference>
<feature type="compositionally biased region" description="Polar residues" evidence="12">
    <location>
        <begin position="239"/>
        <end position="254"/>
    </location>
</feature>
<feature type="compositionally biased region" description="Polar residues" evidence="12">
    <location>
        <begin position="497"/>
        <end position="508"/>
    </location>
</feature>
<keyword evidence="15" id="KW-1185">Reference proteome</keyword>
<feature type="compositionally biased region" description="Low complexity" evidence="12">
    <location>
        <begin position="423"/>
        <end position="437"/>
    </location>
</feature>
<dbReference type="EMBL" id="KN817524">
    <property type="protein sequence ID" value="KJA27320.1"/>
    <property type="molecule type" value="Genomic_DNA"/>
</dbReference>
<evidence type="ECO:0000256" key="8">
    <source>
        <dbReference type="ARBA" id="ARBA00049003"/>
    </source>
</evidence>
<evidence type="ECO:0000256" key="7">
    <source>
        <dbReference type="ARBA" id="ARBA00022840"/>
    </source>
</evidence>
<organism evidence="14 15">
    <name type="scientific">Hypholoma sublateritium (strain FD-334 SS-4)</name>
    <dbReference type="NCBI Taxonomy" id="945553"/>
    <lineage>
        <taxon>Eukaryota</taxon>
        <taxon>Fungi</taxon>
        <taxon>Dikarya</taxon>
        <taxon>Basidiomycota</taxon>
        <taxon>Agaricomycotina</taxon>
        <taxon>Agaricomycetes</taxon>
        <taxon>Agaricomycetidae</taxon>
        <taxon>Agaricales</taxon>
        <taxon>Agaricineae</taxon>
        <taxon>Strophariaceae</taxon>
        <taxon>Hypholoma</taxon>
    </lineage>
</organism>
<feature type="compositionally biased region" description="Polar residues" evidence="12">
    <location>
        <begin position="681"/>
        <end position="690"/>
    </location>
</feature>
<feature type="region of interest" description="Disordered" evidence="12">
    <location>
        <begin position="1265"/>
        <end position="1305"/>
    </location>
</feature>
<feature type="compositionally biased region" description="Low complexity" evidence="12">
    <location>
        <begin position="1133"/>
        <end position="1149"/>
    </location>
</feature>
<dbReference type="GO" id="GO:0005524">
    <property type="term" value="F:ATP binding"/>
    <property type="evidence" value="ECO:0007669"/>
    <property type="project" value="UniProtKB-UniRule"/>
</dbReference>
<feature type="compositionally biased region" description="Polar residues" evidence="12">
    <location>
        <begin position="622"/>
        <end position="634"/>
    </location>
</feature>
<feature type="compositionally biased region" description="Low complexity" evidence="12">
    <location>
        <begin position="809"/>
        <end position="821"/>
    </location>
</feature>
<dbReference type="InterPro" id="IPR017441">
    <property type="entry name" value="Protein_kinase_ATP_BS"/>
</dbReference>
<reference evidence="15" key="1">
    <citation type="submission" date="2014-04" db="EMBL/GenBank/DDBJ databases">
        <title>Evolutionary Origins and Diversification of the Mycorrhizal Mutualists.</title>
        <authorList>
            <consortium name="DOE Joint Genome Institute"/>
            <consortium name="Mycorrhizal Genomics Consortium"/>
            <person name="Kohler A."/>
            <person name="Kuo A."/>
            <person name="Nagy L.G."/>
            <person name="Floudas D."/>
            <person name="Copeland A."/>
            <person name="Barry K.W."/>
            <person name="Cichocki N."/>
            <person name="Veneault-Fourrey C."/>
            <person name="LaButti K."/>
            <person name="Lindquist E.A."/>
            <person name="Lipzen A."/>
            <person name="Lundell T."/>
            <person name="Morin E."/>
            <person name="Murat C."/>
            <person name="Riley R."/>
            <person name="Ohm R."/>
            <person name="Sun H."/>
            <person name="Tunlid A."/>
            <person name="Henrissat B."/>
            <person name="Grigoriev I.V."/>
            <person name="Hibbett D.S."/>
            <person name="Martin F."/>
        </authorList>
    </citation>
    <scope>NUCLEOTIDE SEQUENCE [LARGE SCALE GENOMIC DNA]</scope>
    <source>
        <strain evidence="15">FD-334 SS-4</strain>
    </source>
</reference>
<dbReference type="GO" id="GO:0005856">
    <property type="term" value="C:cytoskeleton"/>
    <property type="evidence" value="ECO:0007669"/>
    <property type="project" value="TreeGrafter"/>
</dbReference>
<dbReference type="PROSITE" id="PS00107">
    <property type="entry name" value="PROTEIN_KINASE_ATP"/>
    <property type="match status" value="1"/>
</dbReference>
<feature type="compositionally biased region" description="Low complexity" evidence="12">
    <location>
        <begin position="713"/>
        <end position="731"/>
    </location>
</feature>
<evidence type="ECO:0000256" key="6">
    <source>
        <dbReference type="ARBA" id="ARBA00022777"/>
    </source>
</evidence>
<feature type="compositionally biased region" description="Basic and acidic residues" evidence="12">
    <location>
        <begin position="794"/>
        <end position="803"/>
    </location>
</feature>
<feature type="compositionally biased region" description="Basic and acidic residues" evidence="12">
    <location>
        <begin position="255"/>
        <end position="265"/>
    </location>
</feature>
<feature type="compositionally biased region" description="Polar residues" evidence="12">
    <location>
        <begin position="441"/>
        <end position="450"/>
    </location>
</feature>
<dbReference type="Gene3D" id="3.30.10.30">
    <property type="entry name" value="DYRK"/>
    <property type="match status" value="1"/>
</dbReference>
<dbReference type="SMART" id="SM00220">
    <property type="entry name" value="S_TKc"/>
    <property type="match status" value="1"/>
</dbReference>
<dbReference type="GO" id="GO:0005737">
    <property type="term" value="C:cytoplasm"/>
    <property type="evidence" value="ECO:0007669"/>
    <property type="project" value="TreeGrafter"/>
</dbReference>